<sequence length="102" mass="11938">MNLVLIFTLLYQVTLLLAQLPSQNTLKFTQVIFRHGDRNPQKTYGNYTKNLLKFWPEGLGQLSELGKNQSNELGQFLRTRYDGFLSPSYKGDEISIFMFVRW</sequence>
<evidence type="ECO:0000313" key="9">
    <source>
        <dbReference type="Proteomes" id="UP000708208"/>
    </source>
</evidence>
<dbReference type="GO" id="GO:0003993">
    <property type="term" value="F:acid phosphatase activity"/>
    <property type="evidence" value="ECO:0007669"/>
    <property type="project" value="UniProtKB-EC"/>
</dbReference>
<keyword evidence="4" id="KW-0378">Hydrolase</keyword>
<evidence type="ECO:0000256" key="4">
    <source>
        <dbReference type="ARBA" id="ARBA00022801"/>
    </source>
</evidence>
<evidence type="ECO:0000313" key="8">
    <source>
        <dbReference type="EMBL" id="CAG7824573.1"/>
    </source>
</evidence>
<feature type="signal peptide" evidence="7">
    <location>
        <begin position="1"/>
        <end position="18"/>
    </location>
</feature>
<keyword evidence="6" id="KW-0325">Glycoprotein</keyword>
<dbReference type="InterPro" id="IPR050645">
    <property type="entry name" value="Histidine_acid_phosphatase"/>
</dbReference>
<dbReference type="OrthoDB" id="5821688at2759"/>
<evidence type="ECO:0000256" key="3">
    <source>
        <dbReference type="ARBA" id="ARBA00022729"/>
    </source>
</evidence>
<dbReference type="Pfam" id="PF00328">
    <property type="entry name" value="His_Phos_2"/>
    <property type="match status" value="1"/>
</dbReference>
<dbReference type="InterPro" id="IPR000560">
    <property type="entry name" value="His_Pase_clade-2"/>
</dbReference>
<evidence type="ECO:0000256" key="5">
    <source>
        <dbReference type="ARBA" id="ARBA00023157"/>
    </source>
</evidence>
<comment type="caution">
    <text evidence="8">The sequence shown here is derived from an EMBL/GenBank/DDBJ whole genome shotgun (WGS) entry which is preliminary data.</text>
</comment>
<accession>A0A8J2L190</accession>
<gene>
    <name evidence="8" type="ORF">AFUS01_LOCUS34722</name>
</gene>
<protein>
    <recommendedName>
        <fullName evidence="2">acid phosphatase</fullName>
        <ecNumber evidence="2">3.1.3.2</ecNumber>
    </recommendedName>
</protein>
<reference evidence="8" key="1">
    <citation type="submission" date="2021-06" db="EMBL/GenBank/DDBJ databases">
        <authorList>
            <person name="Hodson N. C."/>
            <person name="Mongue J. A."/>
            <person name="Jaron S. K."/>
        </authorList>
    </citation>
    <scope>NUCLEOTIDE SEQUENCE</scope>
</reference>
<evidence type="ECO:0000256" key="2">
    <source>
        <dbReference type="ARBA" id="ARBA00012646"/>
    </source>
</evidence>
<dbReference type="PANTHER" id="PTHR11567:SF211">
    <property type="entry name" value="PROSTATIC ACID PHOSPHATASE"/>
    <property type="match status" value="1"/>
</dbReference>
<dbReference type="EC" id="3.1.3.2" evidence="2"/>
<evidence type="ECO:0000256" key="6">
    <source>
        <dbReference type="ARBA" id="ARBA00023180"/>
    </source>
</evidence>
<keyword evidence="5" id="KW-1015">Disulfide bond</keyword>
<evidence type="ECO:0000256" key="7">
    <source>
        <dbReference type="SAM" id="SignalP"/>
    </source>
</evidence>
<dbReference type="Proteomes" id="UP000708208">
    <property type="component" value="Unassembled WGS sequence"/>
</dbReference>
<keyword evidence="9" id="KW-1185">Reference proteome</keyword>
<dbReference type="AlphaFoldDB" id="A0A8J2L190"/>
<organism evidence="8 9">
    <name type="scientific">Allacma fusca</name>
    <dbReference type="NCBI Taxonomy" id="39272"/>
    <lineage>
        <taxon>Eukaryota</taxon>
        <taxon>Metazoa</taxon>
        <taxon>Ecdysozoa</taxon>
        <taxon>Arthropoda</taxon>
        <taxon>Hexapoda</taxon>
        <taxon>Collembola</taxon>
        <taxon>Symphypleona</taxon>
        <taxon>Sminthuridae</taxon>
        <taxon>Allacma</taxon>
    </lineage>
</organism>
<proteinExistence type="predicted"/>
<evidence type="ECO:0000256" key="1">
    <source>
        <dbReference type="ARBA" id="ARBA00000032"/>
    </source>
</evidence>
<dbReference type="PANTHER" id="PTHR11567">
    <property type="entry name" value="ACID PHOSPHATASE-RELATED"/>
    <property type="match status" value="1"/>
</dbReference>
<comment type="catalytic activity">
    <reaction evidence="1">
        <text>a phosphate monoester + H2O = an alcohol + phosphate</text>
        <dbReference type="Rhea" id="RHEA:15017"/>
        <dbReference type="ChEBI" id="CHEBI:15377"/>
        <dbReference type="ChEBI" id="CHEBI:30879"/>
        <dbReference type="ChEBI" id="CHEBI:43474"/>
        <dbReference type="ChEBI" id="CHEBI:67140"/>
        <dbReference type="EC" id="3.1.3.2"/>
    </reaction>
</comment>
<name>A0A8J2L190_9HEXA</name>
<dbReference type="EMBL" id="CAJVCH010533327">
    <property type="protein sequence ID" value="CAG7824573.1"/>
    <property type="molecule type" value="Genomic_DNA"/>
</dbReference>
<keyword evidence="3 7" id="KW-0732">Signal</keyword>
<feature type="chain" id="PRO_5035156035" description="acid phosphatase" evidence="7">
    <location>
        <begin position="19"/>
        <end position="102"/>
    </location>
</feature>